<dbReference type="PANTHER" id="PTHR42715">
    <property type="entry name" value="BETA-GLUCOSIDASE"/>
    <property type="match status" value="1"/>
</dbReference>
<dbReference type="InterPro" id="IPR013783">
    <property type="entry name" value="Ig-like_fold"/>
</dbReference>
<dbReference type="Pfam" id="PF01915">
    <property type="entry name" value="Glyco_hydro_3_C"/>
    <property type="match status" value="1"/>
</dbReference>
<dbReference type="Proteomes" id="UP000503462">
    <property type="component" value="Chromosome 4"/>
</dbReference>
<evidence type="ECO:0000256" key="10">
    <source>
        <dbReference type="ARBA" id="ARBA00023180"/>
    </source>
</evidence>
<dbReference type="Gene3D" id="2.60.40.10">
    <property type="entry name" value="Immunoglobulins"/>
    <property type="match status" value="1"/>
</dbReference>
<keyword evidence="11 14" id="KW-0119">Carbohydrate metabolism</keyword>
<keyword evidence="9" id="KW-0136">Cellulose degradation</keyword>
<accession>A0A6H0Y3F6</accession>
<keyword evidence="18" id="KW-1185">Reference proteome</keyword>
<comment type="similarity">
    <text evidence="4 14">Belongs to the glycosyl hydrolase 3 family.</text>
</comment>
<dbReference type="EMBL" id="CP051142">
    <property type="protein sequence ID" value="QIX01170.1"/>
    <property type="molecule type" value="Genomic_DNA"/>
</dbReference>
<dbReference type="SUPFAM" id="SSF52279">
    <property type="entry name" value="Beta-D-glucan exohydrolase, C-terminal domain"/>
    <property type="match status" value="1"/>
</dbReference>
<organism evidence="17 18">
    <name type="scientific">Peltaster fructicola</name>
    <dbReference type="NCBI Taxonomy" id="286661"/>
    <lineage>
        <taxon>Eukaryota</taxon>
        <taxon>Fungi</taxon>
        <taxon>Dikarya</taxon>
        <taxon>Ascomycota</taxon>
        <taxon>Pezizomycotina</taxon>
        <taxon>Dothideomycetes</taxon>
        <taxon>Dothideomycetes incertae sedis</taxon>
        <taxon>Peltaster</taxon>
    </lineage>
</organism>
<evidence type="ECO:0000256" key="15">
    <source>
        <dbReference type="SAM" id="SignalP"/>
    </source>
</evidence>
<evidence type="ECO:0000256" key="1">
    <source>
        <dbReference type="ARBA" id="ARBA00000448"/>
    </source>
</evidence>
<keyword evidence="7 15" id="KW-0732">Signal</keyword>
<name>A0A6H0Y3F6_9PEZI</name>
<dbReference type="AlphaFoldDB" id="A0A6H0Y3F6"/>
<dbReference type="InterPro" id="IPR036881">
    <property type="entry name" value="Glyco_hydro_3_C_sf"/>
</dbReference>
<comment type="subcellular location">
    <subcellularLocation>
        <location evidence="2">Secreted</location>
    </subcellularLocation>
</comment>
<evidence type="ECO:0000256" key="14">
    <source>
        <dbReference type="RuleBase" id="RU361161"/>
    </source>
</evidence>
<evidence type="ECO:0000256" key="12">
    <source>
        <dbReference type="ARBA" id="ARBA00023295"/>
    </source>
</evidence>
<evidence type="ECO:0000256" key="4">
    <source>
        <dbReference type="ARBA" id="ARBA00005336"/>
    </source>
</evidence>
<dbReference type="InterPro" id="IPR050288">
    <property type="entry name" value="Cellulose_deg_GH3"/>
</dbReference>
<evidence type="ECO:0000256" key="8">
    <source>
        <dbReference type="ARBA" id="ARBA00022801"/>
    </source>
</evidence>
<dbReference type="Pfam" id="PF14310">
    <property type="entry name" value="Fn3-like"/>
    <property type="match status" value="1"/>
</dbReference>
<evidence type="ECO:0000313" key="17">
    <source>
        <dbReference type="EMBL" id="QIX01170.1"/>
    </source>
</evidence>
<dbReference type="SMART" id="SM01217">
    <property type="entry name" value="Fn3_like"/>
    <property type="match status" value="1"/>
</dbReference>
<evidence type="ECO:0000256" key="9">
    <source>
        <dbReference type="ARBA" id="ARBA00023001"/>
    </source>
</evidence>
<feature type="chain" id="PRO_5026249568" description="beta-glucosidase" evidence="15">
    <location>
        <begin position="21"/>
        <end position="802"/>
    </location>
</feature>
<keyword evidence="10" id="KW-0325">Glycoprotein</keyword>
<dbReference type="InterPro" id="IPR017853">
    <property type="entry name" value="GH"/>
</dbReference>
<dbReference type="UniPathway" id="UPA00696"/>
<dbReference type="SUPFAM" id="SSF51445">
    <property type="entry name" value="(Trans)glycosidases"/>
    <property type="match status" value="1"/>
</dbReference>
<dbReference type="PROSITE" id="PS00775">
    <property type="entry name" value="GLYCOSYL_HYDROL_F3"/>
    <property type="match status" value="1"/>
</dbReference>
<keyword evidence="6" id="KW-0964">Secreted</keyword>
<dbReference type="InterPro" id="IPR002772">
    <property type="entry name" value="Glyco_hydro_3_C"/>
</dbReference>
<keyword evidence="12 14" id="KW-0326">Glycosidase</keyword>
<reference evidence="17 18" key="1">
    <citation type="journal article" date="2016" name="Sci. Rep.">
        <title>Peltaster fructicola genome reveals evolution from an invasive phytopathogen to an ectophytic parasite.</title>
        <authorList>
            <person name="Xu C."/>
            <person name="Chen H."/>
            <person name="Gleason M.L."/>
            <person name="Xu J.R."/>
            <person name="Liu H."/>
            <person name="Zhang R."/>
            <person name="Sun G."/>
        </authorList>
    </citation>
    <scope>NUCLEOTIDE SEQUENCE [LARGE SCALE GENOMIC DNA]</scope>
    <source>
        <strain evidence="17 18">LNHT1506</strain>
    </source>
</reference>
<evidence type="ECO:0000256" key="2">
    <source>
        <dbReference type="ARBA" id="ARBA00004613"/>
    </source>
</evidence>
<evidence type="ECO:0000259" key="16">
    <source>
        <dbReference type="SMART" id="SM01217"/>
    </source>
</evidence>
<keyword evidence="8 14" id="KW-0378">Hydrolase</keyword>
<dbReference type="PANTHER" id="PTHR42715:SF5">
    <property type="entry name" value="BETA-GLUCOSIDASE M-RELATED"/>
    <property type="match status" value="1"/>
</dbReference>
<dbReference type="InterPro" id="IPR036962">
    <property type="entry name" value="Glyco_hydro_3_N_sf"/>
</dbReference>
<dbReference type="EC" id="3.2.1.21" evidence="5 14"/>
<feature type="domain" description="Fibronectin type III-like" evidence="16">
    <location>
        <begin position="721"/>
        <end position="788"/>
    </location>
</feature>
<dbReference type="Pfam" id="PF00933">
    <property type="entry name" value="Glyco_hydro_3"/>
    <property type="match status" value="1"/>
</dbReference>
<sequence>MLNILSSILLPALLTRPILAETADTPAVTQWPVSFTGSCSDWSDDSKDERLTSWDEALSRAGALVDQMNNTEKALLTLGSGNTEGCSGFVGPLSRLNFSGICLNDGPAGVKGKTFLNAFPAQLSIGASWNRTLAGERGRYMGRGFKAKGVNIALGPVVGPLGRVATGGRNWEGFSNDPYLAGALVGPTIDGIQESVVACVKHYIGNEQETNRNPYYLGLTKANLNQSVSSNIDDRTMHELYLWPFYDAVRAQVGAVMCSYNKINNTYACQDDASLNGLLKKELGFRGLVVTDWTGDQAGLPSNKGGTDMVMPVSIYETPDSINAAIVNGTFEQARLDDQVTRILAAYYKFADFYKGGVNGTANIDARESAAESNLLQGAIEGHVLVKNTESFLPLSKPAVINLFGYDAVGGLNSSGAGDPSFLATVAQKYTNGLEFTSAIANSFLYSTDASKHAGPEVALNGTLLMGGGSGFTDPTSSISPFDSFVKQAAIDGTTLHYDFNATSPKVLSPEAPCIVFINAFASETWDRSGLYDEYSDDLIQSVAEQCANTLVVIHNAGVRVVDAWIENPNIKAVLYAHTPGQYSGSALVELIYGRQSPSGRLPYTVTKNESDYGSLLYPTLPEASNPYNSQSNFTEGLNIDYKHFIANAIEPRFAFGFGLTYSTFEYSSLDIDQCSCAYEWAPDAGVVGDQAPEGSWESLYDVLANVEVTVQNTGKVAAAEVAQLYLSIPGSGQKMVLRGFDKKLLQPGQDAVFSFSLRRRDLSIWNVVRQTWILPEGDFDIMVGKSVEDVQLTGVLHIEHA</sequence>
<dbReference type="PRINTS" id="PR00133">
    <property type="entry name" value="GLHYDRLASE3"/>
</dbReference>
<dbReference type="Gene3D" id="3.40.50.1700">
    <property type="entry name" value="Glycoside hydrolase family 3 C-terminal domain"/>
    <property type="match status" value="1"/>
</dbReference>
<dbReference type="InterPro" id="IPR026891">
    <property type="entry name" value="Fn3-like"/>
</dbReference>
<evidence type="ECO:0000256" key="3">
    <source>
        <dbReference type="ARBA" id="ARBA00004987"/>
    </source>
</evidence>
<gene>
    <name evidence="17" type="ORF">AMS68_006687</name>
</gene>
<proteinExistence type="inferred from homology"/>
<dbReference type="GO" id="GO:0030245">
    <property type="term" value="P:cellulose catabolic process"/>
    <property type="evidence" value="ECO:0007669"/>
    <property type="project" value="UniProtKB-UniPathway"/>
</dbReference>
<dbReference type="OrthoDB" id="416222at2759"/>
<comment type="catalytic activity">
    <reaction evidence="1 14">
        <text>Hydrolysis of terminal, non-reducing beta-D-glucosyl residues with release of beta-D-glucose.</text>
        <dbReference type="EC" id="3.2.1.21"/>
    </reaction>
</comment>
<protein>
    <recommendedName>
        <fullName evidence="5 14">beta-glucosidase</fullName>
        <ecNumber evidence="5 14">3.2.1.21</ecNumber>
    </recommendedName>
</protein>
<evidence type="ECO:0000256" key="6">
    <source>
        <dbReference type="ARBA" id="ARBA00022525"/>
    </source>
</evidence>
<comment type="pathway">
    <text evidence="3 14">Glycan metabolism; cellulose degradation.</text>
</comment>
<dbReference type="InterPro" id="IPR001764">
    <property type="entry name" value="Glyco_hydro_3_N"/>
</dbReference>
<dbReference type="Gene3D" id="3.20.20.300">
    <property type="entry name" value="Glycoside hydrolase, family 3, N-terminal domain"/>
    <property type="match status" value="1"/>
</dbReference>
<dbReference type="GO" id="GO:0005576">
    <property type="term" value="C:extracellular region"/>
    <property type="evidence" value="ECO:0007669"/>
    <property type="project" value="UniProtKB-SubCell"/>
</dbReference>
<evidence type="ECO:0000313" key="18">
    <source>
        <dbReference type="Proteomes" id="UP000503462"/>
    </source>
</evidence>
<dbReference type="FunFam" id="3.20.20.300:FF:000002">
    <property type="entry name" value="Probable beta-glucosidase"/>
    <property type="match status" value="1"/>
</dbReference>
<evidence type="ECO:0000256" key="13">
    <source>
        <dbReference type="ARBA" id="ARBA00023326"/>
    </source>
</evidence>
<keyword evidence="13 14" id="KW-0624">Polysaccharide degradation</keyword>
<evidence type="ECO:0000256" key="7">
    <source>
        <dbReference type="ARBA" id="ARBA00022729"/>
    </source>
</evidence>
<evidence type="ECO:0000256" key="11">
    <source>
        <dbReference type="ARBA" id="ARBA00023277"/>
    </source>
</evidence>
<feature type="signal peptide" evidence="15">
    <location>
        <begin position="1"/>
        <end position="20"/>
    </location>
</feature>
<dbReference type="InterPro" id="IPR019800">
    <property type="entry name" value="Glyco_hydro_3_AS"/>
</dbReference>
<dbReference type="GO" id="GO:0008422">
    <property type="term" value="F:beta-glucosidase activity"/>
    <property type="evidence" value="ECO:0007669"/>
    <property type="project" value="UniProtKB-EC"/>
</dbReference>
<evidence type="ECO:0000256" key="5">
    <source>
        <dbReference type="ARBA" id="ARBA00012744"/>
    </source>
</evidence>